<feature type="region of interest" description="Disordered" evidence="1">
    <location>
        <begin position="16"/>
        <end position="38"/>
    </location>
</feature>
<reference evidence="2" key="1">
    <citation type="submission" date="2021-10" db="EMBL/GenBank/DDBJ databases">
        <title>Melipona bicolor Genome sequencing and assembly.</title>
        <authorList>
            <person name="Araujo N.S."/>
            <person name="Arias M.C."/>
        </authorList>
    </citation>
    <scope>NUCLEOTIDE SEQUENCE</scope>
    <source>
        <strain evidence="2">USP_2M_L1-L4_2017</strain>
        <tissue evidence="2">Whole body</tissue>
    </source>
</reference>
<evidence type="ECO:0000256" key="1">
    <source>
        <dbReference type="SAM" id="MobiDB-lite"/>
    </source>
</evidence>
<dbReference type="Proteomes" id="UP001177670">
    <property type="component" value="Unassembled WGS sequence"/>
</dbReference>
<name>A0AA40FW04_9HYME</name>
<dbReference type="EMBL" id="JAHYIQ010000015">
    <property type="protein sequence ID" value="KAK1125888.1"/>
    <property type="molecule type" value="Genomic_DNA"/>
</dbReference>
<dbReference type="AlphaFoldDB" id="A0AA40FW04"/>
<protein>
    <submittedName>
        <fullName evidence="2">Uncharacterized protein</fullName>
    </submittedName>
</protein>
<accession>A0AA40FW04</accession>
<proteinExistence type="predicted"/>
<organism evidence="2 3">
    <name type="scientific">Melipona bicolor</name>
    <dbReference type="NCBI Taxonomy" id="60889"/>
    <lineage>
        <taxon>Eukaryota</taxon>
        <taxon>Metazoa</taxon>
        <taxon>Ecdysozoa</taxon>
        <taxon>Arthropoda</taxon>
        <taxon>Hexapoda</taxon>
        <taxon>Insecta</taxon>
        <taxon>Pterygota</taxon>
        <taxon>Neoptera</taxon>
        <taxon>Endopterygota</taxon>
        <taxon>Hymenoptera</taxon>
        <taxon>Apocrita</taxon>
        <taxon>Aculeata</taxon>
        <taxon>Apoidea</taxon>
        <taxon>Anthophila</taxon>
        <taxon>Apidae</taxon>
        <taxon>Melipona</taxon>
    </lineage>
</organism>
<evidence type="ECO:0000313" key="2">
    <source>
        <dbReference type="EMBL" id="KAK1125888.1"/>
    </source>
</evidence>
<gene>
    <name evidence="2" type="ORF">K0M31_005424</name>
</gene>
<keyword evidence="3" id="KW-1185">Reference proteome</keyword>
<comment type="caution">
    <text evidence="2">The sequence shown here is derived from an EMBL/GenBank/DDBJ whole genome shotgun (WGS) entry which is preliminary data.</text>
</comment>
<sequence>MEPERKTDVDAARRYRKQVHRDGQMSQSPLLHGKMSEKSTNFGLTKQAMNKKCLLNV</sequence>
<evidence type="ECO:0000313" key="3">
    <source>
        <dbReference type="Proteomes" id="UP001177670"/>
    </source>
</evidence>